<dbReference type="Proteomes" id="UP000774617">
    <property type="component" value="Unassembled WGS sequence"/>
</dbReference>
<reference evidence="2 3" key="1">
    <citation type="journal article" date="2021" name="Nat. Commun.">
        <title>Genetic determinants of endophytism in the Arabidopsis root mycobiome.</title>
        <authorList>
            <person name="Mesny F."/>
            <person name="Miyauchi S."/>
            <person name="Thiergart T."/>
            <person name="Pickel B."/>
            <person name="Atanasova L."/>
            <person name="Karlsson M."/>
            <person name="Huettel B."/>
            <person name="Barry K.W."/>
            <person name="Haridas S."/>
            <person name="Chen C."/>
            <person name="Bauer D."/>
            <person name="Andreopoulos W."/>
            <person name="Pangilinan J."/>
            <person name="LaButti K."/>
            <person name="Riley R."/>
            <person name="Lipzen A."/>
            <person name="Clum A."/>
            <person name="Drula E."/>
            <person name="Henrissat B."/>
            <person name="Kohler A."/>
            <person name="Grigoriev I.V."/>
            <person name="Martin F.M."/>
            <person name="Hacquard S."/>
        </authorList>
    </citation>
    <scope>NUCLEOTIDE SEQUENCE [LARGE SCALE GENOMIC DNA]</scope>
    <source>
        <strain evidence="2 3">MPI-SDFR-AT-0080</strain>
    </source>
</reference>
<name>A0ABQ8G1F9_9PEZI</name>
<feature type="compositionally biased region" description="Basic residues" evidence="1">
    <location>
        <begin position="117"/>
        <end position="127"/>
    </location>
</feature>
<gene>
    <name evidence="2" type="ORF">B0J12DRAFT_678494</name>
</gene>
<proteinExistence type="predicted"/>
<comment type="caution">
    <text evidence="2">The sequence shown here is derived from an EMBL/GenBank/DDBJ whole genome shotgun (WGS) entry which is preliminary data.</text>
</comment>
<sequence length="209" mass="22710">MEVMMRVRHRETQALPGCKVWTGNAATMPNLTAGKRPQDGKSGSESGSSDRWRGWADLWMVSVPAGSKRTGIREIEVPCLGASEDGKGNIGSERSPSGEQKGSMNAVGGEGGLERRYPRRRGCRRQRPGSTWKRTWRPEAASVARGRWVSQQEAMLREAWRSLDCQIAGDGLDVCNPGTTSIRHPAATNSESRADHRASFGFAVDGGVS</sequence>
<evidence type="ECO:0000313" key="3">
    <source>
        <dbReference type="Proteomes" id="UP000774617"/>
    </source>
</evidence>
<evidence type="ECO:0000256" key="1">
    <source>
        <dbReference type="SAM" id="MobiDB-lite"/>
    </source>
</evidence>
<accession>A0ABQ8G1F9</accession>
<feature type="non-terminal residue" evidence="2">
    <location>
        <position position="209"/>
    </location>
</feature>
<feature type="compositionally biased region" description="Polar residues" evidence="1">
    <location>
        <begin position="92"/>
        <end position="103"/>
    </location>
</feature>
<feature type="region of interest" description="Disordered" evidence="1">
    <location>
        <begin position="29"/>
        <end position="51"/>
    </location>
</feature>
<keyword evidence="3" id="KW-1185">Reference proteome</keyword>
<evidence type="ECO:0000313" key="2">
    <source>
        <dbReference type="EMBL" id="KAH7036463.1"/>
    </source>
</evidence>
<organism evidence="2 3">
    <name type="scientific">Macrophomina phaseolina</name>
    <dbReference type="NCBI Taxonomy" id="35725"/>
    <lineage>
        <taxon>Eukaryota</taxon>
        <taxon>Fungi</taxon>
        <taxon>Dikarya</taxon>
        <taxon>Ascomycota</taxon>
        <taxon>Pezizomycotina</taxon>
        <taxon>Dothideomycetes</taxon>
        <taxon>Dothideomycetes incertae sedis</taxon>
        <taxon>Botryosphaeriales</taxon>
        <taxon>Botryosphaeriaceae</taxon>
        <taxon>Macrophomina</taxon>
    </lineage>
</organism>
<protein>
    <submittedName>
        <fullName evidence="2">Uncharacterized protein</fullName>
    </submittedName>
</protein>
<feature type="region of interest" description="Disordered" evidence="1">
    <location>
        <begin position="81"/>
        <end position="134"/>
    </location>
</feature>
<dbReference type="EMBL" id="JAGTJR010000035">
    <property type="protein sequence ID" value="KAH7036463.1"/>
    <property type="molecule type" value="Genomic_DNA"/>
</dbReference>